<dbReference type="AlphaFoldDB" id="A0A8J3IUX2"/>
<feature type="transmembrane region" description="Helical" evidence="1">
    <location>
        <begin position="18"/>
        <end position="40"/>
    </location>
</feature>
<dbReference type="Proteomes" id="UP000597444">
    <property type="component" value="Unassembled WGS sequence"/>
</dbReference>
<dbReference type="Gene3D" id="2.60.120.560">
    <property type="entry name" value="Exo-inulinase, domain 1"/>
    <property type="match status" value="1"/>
</dbReference>
<evidence type="ECO:0000256" key="1">
    <source>
        <dbReference type="SAM" id="Phobius"/>
    </source>
</evidence>
<name>A0A8J3IUX2_9CHLR</name>
<gene>
    <name evidence="2" type="ORF">KSF_072600</name>
</gene>
<proteinExistence type="predicted"/>
<comment type="caution">
    <text evidence="2">The sequence shown here is derived from an EMBL/GenBank/DDBJ whole genome shotgun (WGS) entry which is preliminary data.</text>
</comment>
<evidence type="ECO:0000313" key="2">
    <source>
        <dbReference type="EMBL" id="GHO97212.1"/>
    </source>
</evidence>
<evidence type="ECO:0000313" key="3">
    <source>
        <dbReference type="Proteomes" id="UP000597444"/>
    </source>
</evidence>
<keyword evidence="1" id="KW-0472">Membrane</keyword>
<reference evidence="2" key="1">
    <citation type="submission" date="2020-10" db="EMBL/GenBank/DDBJ databases">
        <title>Taxonomic study of unclassified bacteria belonging to the class Ktedonobacteria.</title>
        <authorList>
            <person name="Yabe S."/>
            <person name="Wang C.M."/>
            <person name="Zheng Y."/>
            <person name="Sakai Y."/>
            <person name="Cavaletti L."/>
            <person name="Monciardini P."/>
            <person name="Donadio S."/>
        </authorList>
    </citation>
    <scope>NUCLEOTIDE SEQUENCE</scope>
    <source>
        <strain evidence="2">ID150040</strain>
    </source>
</reference>
<keyword evidence="1" id="KW-1133">Transmembrane helix</keyword>
<keyword evidence="1" id="KW-0812">Transmembrane</keyword>
<sequence length="256" mass="27787">MFQIAEKRSTRIFPTAKLLVFILIGLSLLVLVGGGGLLLYTKTAHTVALQAQATQTVQTVLTAQVKATVTASPQYIFDHVTATTPAINNVSNEWNTGSRPDVDCIFTGGAYHIRVAPEKNWMFCMDAQNNYTDFIFQVQMSVIHGNGGGIIFRDDTAGNFYSFTLTNSSQYSLFALNESGKGAKPLAFGRASAGKTTSMLAVMAQGSKIAMFVDKHYIGSVDDTHSSTGTIGFTGNRFYGEDSIDVAFSNFQIWKL</sequence>
<organism evidence="2 3">
    <name type="scientific">Reticulibacter mediterranei</name>
    <dbReference type="NCBI Taxonomy" id="2778369"/>
    <lineage>
        <taxon>Bacteria</taxon>
        <taxon>Bacillati</taxon>
        <taxon>Chloroflexota</taxon>
        <taxon>Ktedonobacteria</taxon>
        <taxon>Ktedonobacterales</taxon>
        <taxon>Reticulibacteraceae</taxon>
        <taxon>Reticulibacter</taxon>
    </lineage>
</organism>
<dbReference type="EMBL" id="BNJK01000001">
    <property type="protein sequence ID" value="GHO97212.1"/>
    <property type="molecule type" value="Genomic_DNA"/>
</dbReference>
<protein>
    <submittedName>
        <fullName evidence="2">Uncharacterized protein</fullName>
    </submittedName>
</protein>
<keyword evidence="3" id="KW-1185">Reference proteome</keyword>
<accession>A0A8J3IUX2</accession>